<dbReference type="OrthoDB" id="132546at2157"/>
<dbReference type="PANTHER" id="PTHR12526:SF510">
    <property type="entry name" value="D-INOSITOL 3-PHOSPHATE GLYCOSYLTRANSFERASE"/>
    <property type="match status" value="1"/>
</dbReference>
<dbReference type="Proteomes" id="UP000185936">
    <property type="component" value="Unassembled WGS sequence"/>
</dbReference>
<dbReference type="RefSeq" id="WP_084776708.1">
    <property type="nucleotide sequence ID" value="NZ_FTNR01000001.1"/>
</dbReference>
<dbReference type="STRING" id="308853.SAMN05421752_101415"/>
<reference evidence="4" key="1">
    <citation type="submission" date="2017-01" db="EMBL/GenBank/DDBJ databases">
        <authorList>
            <person name="Varghese N."/>
            <person name="Submissions S."/>
        </authorList>
    </citation>
    <scope>NUCLEOTIDE SEQUENCE [LARGE SCALE GENOMIC DNA]</scope>
    <source>
        <strain evidence="4">type strain: HArc-</strain>
    </source>
</reference>
<keyword evidence="1" id="KW-0328">Glycosyltransferase</keyword>
<keyword evidence="2 3" id="KW-0808">Transferase</keyword>
<dbReference type="AlphaFoldDB" id="A0A1N7CK00"/>
<name>A0A1N7CK00_9EURY</name>
<evidence type="ECO:0000313" key="4">
    <source>
        <dbReference type="Proteomes" id="UP000185936"/>
    </source>
</evidence>
<accession>A0A1N7CK00</accession>
<evidence type="ECO:0000313" key="3">
    <source>
        <dbReference type="EMBL" id="SIR63978.1"/>
    </source>
</evidence>
<dbReference type="PANTHER" id="PTHR12526">
    <property type="entry name" value="GLYCOSYLTRANSFERASE"/>
    <property type="match status" value="1"/>
</dbReference>
<dbReference type="Pfam" id="PF13692">
    <property type="entry name" value="Glyco_trans_1_4"/>
    <property type="match status" value="1"/>
</dbReference>
<protein>
    <submittedName>
        <fullName evidence="3">Glycosyltransferase involved in cell wall bisynthesis</fullName>
    </submittedName>
</protein>
<dbReference type="EMBL" id="FTNR01000001">
    <property type="protein sequence ID" value="SIR63978.1"/>
    <property type="molecule type" value="Genomic_DNA"/>
</dbReference>
<dbReference type="Gene3D" id="3.40.50.2000">
    <property type="entry name" value="Glycogen Phosphorylase B"/>
    <property type="match status" value="2"/>
</dbReference>
<dbReference type="GO" id="GO:0016757">
    <property type="term" value="F:glycosyltransferase activity"/>
    <property type="evidence" value="ECO:0007669"/>
    <property type="project" value="UniProtKB-KW"/>
</dbReference>
<dbReference type="SUPFAM" id="SSF53756">
    <property type="entry name" value="UDP-Glycosyltransferase/glycogen phosphorylase"/>
    <property type="match status" value="1"/>
</dbReference>
<sequence>MPDEENRMMKVATVYTGQSMSQPVLLNLLNKYRDIELTMFKGSADKIKLLNLTHEHRSYTVEDVKINGQTALWLTQRRLRKKWHEFLRENLDRSFDIVIGMNELATPAVEVADTYDIPSLFFIRNLETSGQEMYNPERGHIKNFRSADFGAKIQYPFFVENFRSYKRGMKMADEVIANSEYVSKRLKNDFNVDSEIIYPPIELDQYKVENDEDGYIGMVNPRNKEKGGDIFMNIVEDMPSEEFLAVGVFRDRELERRANSLDNLTHVGWCDNMRNFYKQTRMLLVPTQCNEAFGRVAAEAMVSGIPCVVSNRGGLPEVVGNTGEIVHEIESIDAWKDAIQQALTDHEPEAQMQRAKKFSAEKQGSKLNEVVEEIL</sequence>
<proteinExistence type="predicted"/>
<keyword evidence="4" id="KW-1185">Reference proteome</keyword>
<evidence type="ECO:0000256" key="2">
    <source>
        <dbReference type="ARBA" id="ARBA00022679"/>
    </source>
</evidence>
<gene>
    <name evidence="3" type="ORF">SAMN05421752_101415</name>
</gene>
<organism evidence="3 4">
    <name type="scientific">Natronorubrum thiooxidans</name>
    <dbReference type="NCBI Taxonomy" id="308853"/>
    <lineage>
        <taxon>Archaea</taxon>
        <taxon>Methanobacteriati</taxon>
        <taxon>Methanobacteriota</taxon>
        <taxon>Stenosarchaea group</taxon>
        <taxon>Halobacteria</taxon>
        <taxon>Halobacteriales</taxon>
        <taxon>Natrialbaceae</taxon>
        <taxon>Natronorubrum</taxon>
    </lineage>
</organism>
<dbReference type="CDD" id="cd03801">
    <property type="entry name" value="GT4_PimA-like"/>
    <property type="match status" value="1"/>
</dbReference>
<evidence type="ECO:0000256" key="1">
    <source>
        <dbReference type="ARBA" id="ARBA00022676"/>
    </source>
</evidence>